<dbReference type="SUPFAM" id="SSF81324">
    <property type="entry name" value="Voltage-gated potassium channels"/>
    <property type="match status" value="2"/>
</dbReference>
<gene>
    <name evidence="3" type="ORF">Cvel_22242</name>
</gene>
<feature type="transmembrane region" description="Helical" evidence="2">
    <location>
        <begin position="194"/>
        <end position="219"/>
    </location>
</feature>
<keyword evidence="2" id="KW-0812">Transmembrane</keyword>
<reference evidence="3" key="1">
    <citation type="submission" date="2014-11" db="EMBL/GenBank/DDBJ databases">
        <authorList>
            <person name="Otto D Thomas"/>
            <person name="Naeem Raeece"/>
        </authorList>
    </citation>
    <scope>NUCLEOTIDE SEQUENCE</scope>
</reference>
<evidence type="ECO:0000313" key="3">
    <source>
        <dbReference type="EMBL" id="CEM30251.1"/>
    </source>
</evidence>
<sequence>MLEVLERQLGYSSDCPTAFAGGRRKDTEEEQDRLTEIRDEDFRDYGSVQVKRSIYTHSDRENPDPFFVTSSFFSPSHDQSGSPSWTLKDHQRARGQVWTDSSQLRFLLQRDLLSREWVVQNQAVLSVGGLLCFVLLVGTIGFSCLEKWPLWDAFCFSLEIFTRLGGVRDPHLFLRGRGGVPLWMGYTVGNSVEASRLFCSAFMVLSQGAFALLFGLVAIGATRVRRMRSVLLTQGGRSESLTCWGKFHDDLRVLVEGLAFVSFLMAVSTCWFVWTEQWTVSEGSFFCASLYSATALGDLLPTSPIGRRSLPVVIIFGVLPVQMLVARIAGVAAWWSLERADRASGLLLTRGTTKKGSILHEHSEHEQGHHHLKTNVRETGRKKPIVSFAAAAPPLGSALFSTPCTPTPVRLHTKDTPDVFPVPHRSAEVHFQPSGLIIGGDGAEEGGDRGDAVSVAPSMSVSMTATDLGDPPLICCTCCSQIPSTNLHQPPTNKALSPPPCDSSEVSEETNNPQISHRLSDDSIPSSSLPSETSPEEFNSFLVSFLLKSKRLRHSEVQAALAEFSSRKLCANGEEKGGQEVCKRQTGSTVVTCRTDSHCEDSERGSSGGLLSCQWSNQADERVRGESSMMAGERARENLWHSDPSASQQQQQQLHHGVSSGTLFAALSRLSSSSSSGPPTEMVESD</sequence>
<dbReference type="AlphaFoldDB" id="A0A0G4GK29"/>
<protein>
    <recommendedName>
        <fullName evidence="4">Potassium channel domain-containing protein</fullName>
    </recommendedName>
</protein>
<accession>A0A0G4GK29</accession>
<dbReference type="VEuPathDB" id="CryptoDB:Cvel_22242"/>
<proteinExistence type="predicted"/>
<feature type="transmembrane region" description="Helical" evidence="2">
    <location>
        <begin position="123"/>
        <end position="142"/>
    </location>
</feature>
<feature type="compositionally biased region" description="Low complexity" evidence="1">
    <location>
        <begin position="522"/>
        <end position="533"/>
    </location>
</feature>
<organism evidence="3">
    <name type="scientific">Chromera velia CCMP2878</name>
    <dbReference type="NCBI Taxonomy" id="1169474"/>
    <lineage>
        <taxon>Eukaryota</taxon>
        <taxon>Sar</taxon>
        <taxon>Alveolata</taxon>
        <taxon>Colpodellida</taxon>
        <taxon>Chromeraceae</taxon>
        <taxon>Chromera</taxon>
    </lineage>
</organism>
<name>A0A0G4GK29_9ALVE</name>
<feature type="region of interest" description="Disordered" evidence="1">
    <location>
        <begin position="624"/>
        <end position="659"/>
    </location>
</feature>
<evidence type="ECO:0008006" key="4">
    <source>
        <dbReference type="Google" id="ProtNLM"/>
    </source>
</evidence>
<dbReference type="Gene3D" id="1.10.287.70">
    <property type="match status" value="2"/>
</dbReference>
<feature type="transmembrane region" description="Helical" evidence="2">
    <location>
        <begin position="253"/>
        <end position="274"/>
    </location>
</feature>
<evidence type="ECO:0000256" key="1">
    <source>
        <dbReference type="SAM" id="MobiDB-lite"/>
    </source>
</evidence>
<keyword evidence="2" id="KW-0472">Membrane</keyword>
<feature type="region of interest" description="Disordered" evidence="1">
    <location>
        <begin position="487"/>
        <end position="533"/>
    </location>
</feature>
<keyword evidence="2" id="KW-1133">Transmembrane helix</keyword>
<evidence type="ECO:0000256" key="2">
    <source>
        <dbReference type="SAM" id="Phobius"/>
    </source>
</evidence>
<dbReference type="EMBL" id="CDMZ01001288">
    <property type="protein sequence ID" value="CEM30251.1"/>
    <property type="molecule type" value="Genomic_DNA"/>
</dbReference>